<protein>
    <recommendedName>
        <fullName evidence="3">Myb-like domain-containing protein</fullName>
    </recommendedName>
</protein>
<dbReference type="Gene3D" id="1.20.58.1880">
    <property type="match status" value="1"/>
</dbReference>
<gene>
    <name evidence="4" type="ORF">MFLAVUS_009827</name>
</gene>
<reference evidence="4 5" key="1">
    <citation type="submission" date="2024-04" db="EMBL/GenBank/DDBJ databases">
        <title>genome sequences of Mucor flavus KT1a and Helicostylum pulchrum KT1b strains isolated from the surface of a dry-aged beef.</title>
        <authorList>
            <person name="Toyotome T."/>
            <person name="Hosono M."/>
            <person name="Torimaru M."/>
            <person name="Fukuda K."/>
            <person name="Mikami N."/>
        </authorList>
    </citation>
    <scope>NUCLEOTIDE SEQUENCE [LARGE SCALE GENOMIC DNA]</scope>
    <source>
        <strain evidence="4 5">KT1a</strain>
    </source>
</reference>
<dbReference type="Pfam" id="PF15963">
    <property type="entry name" value="Myb_DNA-bind_7"/>
    <property type="match status" value="1"/>
</dbReference>
<feature type="domain" description="Myb-like" evidence="3">
    <location>
        <begin position="214"/>
        <end position="262"/>
    </location>
</feature>
<feature type="compositionally biased region" description="Polar residues" evidence="2">
    <location>
        <begin position="1"/>
        <end position="10"/>
    </location>
</feature>
<feature type="compositionally biased region" description="Basic residues" evidence="2">
    <location>
        <begin position="11"/>
        <end position="25"/>
    </location>
</feature>
<dbReference type="Proteomes" id="UP001473302">
    <property type="component" value="Unassembled WGS sequence"/>
</dbReference>
<organism evidence="4 5">
    <name type="scientific">Mucor flavus</name>
    <dbReference type="NCBI Taxonomy" id="439312"/>
    <lineage>
        <taxon>Eukaryota</taxon>
        <taxon>Fungi</taxon>
        <taxon>Fungi incertae sedis</taxon>
        <taxon>Mucoromycota</taxon>
        <taxon>Mucoromycotina</taxon>
        <taxon>Mucoromycetes</taxon>
        <taxon>Mucorales</taxon>
        <taxon>Mucorineae</taxon>
        <taxon>Mucoraceae</taxon>
        <taxon>Mucor</taxon>
    </lineage>
</organism>
<feature type="compositionally biased region" description="Basic and acidic residues" evidence="2">
    <location>
        <begin position="47"/>
        <end position="59"/>
    </location>
</feature>
<evidence type="ECO:0000313" key="5">
    <source>
        <dbReference type="Proteomes" id="UP001473302"/>
    </source>
</evidence>
<accession>A0ABP9ZB39</accession>
<dbReference type="InterPro" id="IPR039467">
    <property type="entry name" value="TFIIIB_B''_Myb"/>
</dbReference>
<dbReference type="CDD" id="cd00167">
    <property type="entry name" value="SANT"/>
    <property type="match status" value="1"/>
</dbReference>
<comment type="caution">
    <text evidence="4">The sequence shown here is derived from an EMBL/GenBank/DDBJ whole genome shotgun (WGS) entry which is preliminary data.</text>
</comment>
<feature type="compositionally biased region" description="Basic and acidic residues" evidence="2">
    <location>
        <begin position="26"/>
        <end position="41"/>
    </location>
</feature>
<sequence length="280" mass="32711">MSVEISVSINKNKKKFKPKLGKRKRINEENDTSHEEQELARTNKPPELAEREHTSEKSSESQQEPAKTNEPSPNTIQPIEQDYLETQLPSPEFLEKLIRLYPKAVQKVNKRFKYALAKDYIPPNLPTAEDRRKQSDIAQESLFNETQKQIEEIKRKRKEREQRNDLAESALAPQVKLVKGKIVLDEDTLEVSRSDPNYKDIVTDIFIENQEIRLKTPWTPLETQVFYDGLSIYGLDFERIATTLVGRTRKSVLLKYHREDARFPEKVAKYMFKKPVGNKK</sequence>
<keyword evidence="5" id="KW-1185">Reference proteome</keyword>
<keyword evidence="1" id="KW-0175">Coiled coil</keyword>
<evidence type="ECO:0000259" key="3">
    <source>
        <dbReference type="SMART" id="SM00717"/>
    </source>
</evidence>
<dbReference type="SMART" id="SM00717">
    <property type="entry name" value="SANT"/>
    <property type="match status" value="1"/>
</dbReference>
<proteinExistence type="predicted"/>
<feature type="compositionally biased region" description="Polar residues" evidence="2">
    <location>
        <begin position="60"/>
        <end position="76"/>
    </location>
</feature>
<dbReference type="InterPro" id="IPR001005">
    <property type="entry name" value="SANT/Myb"/>
</dbReference>
<feature type="coiled-coil region" evidence="1">
    <location>
        <begin position="143"/>
        <end position="170"/>
    </location>
</feature>
<evidence type="ECO:0000256" key="1">
    <source>
        <dbReference type="SAM" id="Coils"/>
    </source>
</evidence>
<dbReference type="InterPro" id="IPR009057">
    <property type="entry name" value="Homeodomain-like_sf"/>
</dbReference>
<feature type="region of interest" description="Disordered" evidence="2">
    <location>
        <begin position="1"/>
        <end position="76"/>
    </location>
</feature>
<evidence type="ECO:0000313" key="4">
    <source>
        <dbReference type="EMBL" id="GAA5816301.1"/>
    </source>
</evidence>
<name>A0ABP9ZB39_9FUNG</name>
<dbReference type="EMBL" id="BAABUK010000031">
    <property type="protein sequence ID" value="GAA5816301.1"/>
    <property type="molecule type" value="Genomic_DNA"/>
</dbReference>
<evidence type="ECO:0000256" key="2">
    <source>
        <dbReference type="SAM" id="MobiDB-lite"/>
    </source>
</evidence>
<dbReference type="SUPFAM" id="SSF46689">
    <property type="entry name" value="Homeodomain-like"/>
    <property type="match status" value="1"/>
</dbReference>